<dbReference type="EMBL" id="LRIE01000070">
    <property type="protein sequence ID" value="KZM35445.1"/>
    <property type="molecule type" value="Genomic_DNA"/>
</dbReference>
<dbReference type="Proteomes" id="UP000076447">
    <property type="component" value="Unassembled WGS sequence"/>
</dbReference>
<dbReference type="RefSeq" id="WP_068708306.1">
    <property type="nucleotide sequence ID" value="NZ_LRIE01000070.1"/>
</dbReference>
<reference evidence="6 7" key="1">
    <citation type="submission" date="2016-01" db="EMBL/GenBank/DDBJ databases">
        <title>Genome sequence of Oerskovia enterophila VJag, an agar and cellulose degrading bacterium.</title>
        <authorList>
            <person name="Poehlein A."/>
            <person name="Jag V."/>
            <person name="Bengelsdorf F."/>
            <person name="Duerre P."/>
            <person name="Daniel R."/>
        </authorList>
    </citation>
    <scope>NUCLEOTIDE SEQUENCE [LARGE SCALE GENOMIC DNA]</scope>
    <source>
        <strain evidence="6 7">VJag</strain>
    </source>
</reference>
<dbReference type="InterPro" id="IPR032808">
    <property type="entry name" value="DoxX"/>
</dbReference>
<organism evidence="6 7">
    <name type="scientific">Oerskovia enterophila</name>
    <dbReference type="NCBI Taxonomy" id="43678"/>
    <lineage>
        <taxon>Bacteria</taxon>
        <taxon>Bacillati</taxon>
        <taxon>Actinomycetota</taxon>
        <taxon>Actinomycetes</taxon>
        <taxon>Micrococcales</taxon>
        <taxon>Cellulomonadaceae</taxon>
        <taxon>Oerskovia</taxon>
    </lineage>
</organism>
<evidence type="ECO:0000256" key="2">
    <source>
        <dbReference type="ARBA" id="ARBA00022692"/>
    </source>
</evidence>
<comment type="subcellular location">
    <subcellularLocation>
        <location evidence="1">Membrane</location>
        <topology evidence="1">Multi-pass membrane protein</topology>
    </subcellularLocation>
</comment>
<dbReference type="Pfam" id="PF13564">
    <property type="entry name" value="DoxX_2"/>
    <property type="match status" value="1"/>
</dbReference>
<evidence type="ECO:0000256" key="4">
    <source>
        <dbReference type="ARBA" id="ARBA00023136"/>
    </source>
</evidence>
<feature type="transmembrane region" description="Helical" evidence="5">
    <location>
        <begin position="71"/>
        <end position="90"/>
    </location>
</feature>
<keyword evidence="2 5" id="KW-0812">Transmembrane</keyword>
<sequence length="123" mass="12686">MNVALWIAAGLLAVAFAGAGFMKLTTPAGKLMEQMRWVTPERLTAVRVLGALELLGAIGLILPIVTGIAPILTPIAATGLAITQIGAIPLHVRLGEKQSVPVNALLLLLAVFVAVGRFAGWGA</sequence>
<evidence type="ECO:0000256" key="5">
    <source>
        <dbReference type="SAM" id="Phobius"/>
    </source>
</evidence>
<evidence type="ECO:0008006" key="8">
    <source>
        <dbReference type="Google" id="ProtNLM"/>
    </source>
</evidence>
<feature type="transmembrane region" description="Helical" evidence="5">
    <location>
        <begin position="102"/>
        <end position="120"/>
    </location>
</feature>
<keyword evidence="3 5" id="KW-1133">Transmembrane helix</keyword>
<dbReference type="AlphaFoldDB" id="A0A165S257"/>
<accession>A0A165S257</accession>
<evidence type="ECO:0000313" key="6">
    <source>
        <dbReference type="EMBL" id="KZM35445.1"/>
    </source>
</evidence>
<name>A0A165S257_9CELL</name>
<evidence type="ECO:0000256" key="3">
    <source>
        <dbReference type="ARBA" id="ARBA00022989"/>
    </source>
</evidence>
<protein>
    <recommendedName>
        <fullName evidence="8">DoxX family protein</fullName>
    </recommendedName>
</protein>
<dbReference type="PATRIC" id="fig|43678.3.peg.1956"/>
<dbReference type="OrthoDB" id="3482063at2"/>
<proteinExistence type="predicted"/>
<comment type="caution">
    <text evidence="6">The sequence shown here is derived from an EMBL/GenBank/DDBJ whole genome shotgun (WGS) entry which is preliminary data.</text>
</comment>
<dbReference type="GO" id="GO:0016020">
    <property type="term" value="C:membrane"/>
    <property type="evidence" value="ECO:0007669"/>
    <property type="project" value="UniProtKB-SubCell"/>
</dbReference>
<keyword evidence="4 5" id="KW-0472">Membrane</keyword>
<gene>
    <name evidence="6" type="ORF">OJAG_18750</name>
</gene>
<feature type="transmembrane region" description="Helical" evidence="5">
    <location>
        <begin position="45"/>
        <end position="65"/>
    </location>
</feature>
<feature type="transmembrane region" description="Helical" evidence="5">
    <location>
        <begin position="6"/>
        <end position="24"/>
    </location>
</feature>
<evidence type="ECO:0000313" key="7">
    <source>
        <dbReference type="Proteomes" id="UP000076447"/>
    </source>
</evidence>
<evidence type="ECO:0000256" key="1">
    <source>
        <dbReference type="ARBA" id="ARBA00004141"/>
    </source>
</evidence>